<organism evidence="3 4">
    <name type="scientific">Hymenobacter metallicola</name>
    <dbReference type="NCBI Taxonomy" id="2563114"/>
    <lineage>
        <taxon>Bacteria</taxon>
        <taxon>Pseudomonadati</taxon>
        <taxon>Bacteroidota</taxon>
        <taxon>Cytophagia</taxon>
        <taxon>Cytophagales</taxon>
        <taxon>Hymenobacteraceae</taxon>
        <taxon>Hymenobacter</taxon>
    </lineage>
</organism>
<dbReference type="RefSeq" id="WP_135392377.1">
    <property type="nucleotide sequence ID" value="NZ_SRMB01000001.1"/>
</dbReference>
<name>A0A4Z0QF84_9BACT</name>
<dbReference type="EMBL" id="SRMB01000001">
    <property type="protein sequence ID" value="TGE28680.1"/>
    <property type="molecule type" value="Genomic_DNA"/>
</dbReference>
<keyword evidence="2" id="KW-1133">Transmembrane helix</keyword>
<feature type="transmembrane region" description="Helical" evidence="2">
    <location>
        <begin position="28"/>
        <end position="47"/>
    </location>
</feature>
<feature type="region of interest" description="Disordered" evidence="1">
    <location>
        <begin position="1"/>
        <end position="22"/>
    </location>
</feature>
<reference evidence="3 4" key="1">
    <citation type="submission" date="2019-04" db="EMBL/GenBank/DDBJ databases">
        <authorList>
            <person name="Feng G."/>
            <person name="Zhang J."/>
            <person name="Zhu H."/>
        </authorList>
    </citation>
    <scope>NUCLEOTIDE SEQUENCE [LARGE SCALE GENOMIC DNA]</scope>
    <source>
        <strain evidence="3 4">9PBR-1</strain>
    </source>
</reference>
<dbReference type="Proteomes" id="UP000298471">
    <property type="component" value="Unassembled WGS sequence"/>
</dbReference>
<protein>
    <submittedName>
        <fullName evidence="3">Uncharacterized protein</fullName>
    </submittedName>
</protein>
<dbReference type="OrthoDB" id="9918630at2"/>
<proteinExistence type="predicted"/>
<evidence type="ECO:0000313" key="3">
    <source>
        <dbReference type="EMBL" id="TGE28680.1"/>
    </source>
</evidence>
<gene>
    <name evidence="3" type="ORF">E5K02_04225</name>
</gene>
<sequence length="65" mass="7054">MASSLPSYGSGASRHSDTSNVSPWRQRGMGWLLLLVLLGLLVTSRHLKAQNAQGHRPTSFFFGLG</sequence>
<dbReference type="AlphaFoldDB" id="A0A4Z0QF84"/>
<keyword evidence="2" id="KW-0812">Transmembrane</keyword>
<keyword evidence="2" id="KW-0472">Membrane</keyword>
<keyword evidence="4" id="KW-1185">Reference proteome</keyword>
<accession>A0A4Z0QF84</accession>
<comment type="caution">
    <text evidence="3">The sequence shown here is derived from an EMBL/GenBank/DDBJ whole genome shotgun (WGS) entry which is preliminary data.</text>
</comment>
<evidence type="ECO:0000313" key="4">
    <source>
        <dbReference type="Proteomes" id="UP000298471"/>
    </source>
</evidence>
<evidence type="ECO:0000256" key="1">
    <source>
        <dbReference type="SAM" id="MobiDB-lite"/>
    </source>
</evidence>
<evidence type="ECO:0000256" key="2">
    <source>
        <dbReference type="SAM" id="Phobius"/>
    </source>
</evidence>